<evidence type="ECO:0000313" key="1">
    <source>
        <dbReference type="EMBL" id="PPQ65083.1"/>
    </source>
</evidence>
<name>A0A409VFQ0_9AGAR</name>
<accession>A0A409VFQ0</accession>
<proteinExistence type="predicted"/>
<gene>
    <name evidence="1" type="ORF">CVT24_003037</name>
</gene>
<organism evidence="1 2">
    <name type="scientific">Panaeolus cyanescens</name>
    <dbReference type="NCBI Taxonomy" id="181874"/>
    <lineage>
        <taxon>Eukaryota</taxon>
        <taxon>Fungi</taxon>
        <taxon>Dikarya</taxon>
        <taxon>Basidiomycota</taxon>
        <taxon>Agaricomycotina</taxon>
        <taxon>Agaricomycetes</taxon>
        <taxon>Agaricomycetidae</taxon>
        <taxon>Agaricales</taxon>
        <taxon>Agaricineae</taxon>
        <taxon>Galeropsidaceae</taxon>
        <taxon>Panaeolus</taxon>
    </lineage>
</organism>
<reference evidence="1 2" key="1">
    <citation type="journal article" date="2018" name="Evol. Lett.">
        <title>Horizontal gene cluster transfer increased hallucinogenic mushroom diversity.</title>
        <authorList>
            <person name="Reynolds H.T."/>
            <person name="Vijayakumar V."/>
            <person name="Gluck-Thaler E."/>
            <person name="Korotkin H.B."/>
            <person name="Matheny P.B."/>
            <person name="Slot J.C."/>
        </authorList>
    </citation>
    <scope>NUCLEOTIDE SEQUENCE [LARGE SCALE GENOMIC DNA]</scope>
    <source>
        <strain evidence="1 2">2629</strain>
    </source>
</reference>
<keyword evidence="2" id="KW-1185">Reference proteome</keyword>
<comment type="caution">
    <text evidence="1">The sequence shown here is derived from an EMBL/GenBank/DDBJ whole genome shotgun (WGS) entry which is preliminary data.</text>
</comment>
<dbReference type="InParanoid" id="A0A409VFQ0"/>
<dbReference type="Proteomes" id="UP000284842">
    <property type="component" value="Unassembled WGS sequence"/>
</dbReference>
<dbReference type="AlphaFoldDB" id="A0A409VFQ0"/>
<evidence type="ECO:0000313" key="2">
    <source>
        <dbReference type="Proteomes" id="UP000284842"/>
    </source>
</evidence>
<protein>
    <submittedName>
        <fullName evidence="1">Uncharacterized protein</fullName>
    </submittedName>
</protein>
<dbReference type="EMBL" id="NHTK01006077">
    <property type="protein sequence ID" value="PPQ65083.1"/>
    <property type="molecule type" value="Genomic_DNA"/>
</dbReference>
<sequence>MKCMVKCMIGAYLYSHYFEYGLGTIYRGLMEWDKSAPSERVREIETGTSELRYSHASAREVVADYIEAKKEAESVIDKYLQKFGPESVIKVSSKQTFSNHLNIKRSRLQTTGAKIVSHLDRSIKITEQCMELLEKLDELLVSFLADETVPIDAPLHEIPFWSAYPLGVWALLQSTNARVHSELDVMMARQYSSWFNWSIKESSAYLERDWEDRKARIPGPEVRIPVPDEPVDLGYTFPMTIVEAGISPSGNCKLELTGFESIAENAVRITFTVNLTGSSATKVLDYVYVYCAMESNVDTVKATCTRITGVYATGITDVPKASKGCMYADPDADLLSTMQGFSLLPIVHAAASILKELVPLLTANNLAVEDAVHDLEKVMKCIANSVKAAYVYSHYFDYGLITLCRGLMEWDKLSPSKRVREIEAGTTELRYSHAGAREAMAEYTEAKKEIESVLRKYLEKFGPEFTIKVSSKQAFSNHLNFKKSRLQTTGAKIVSHLDCSIKITEKCMELLERLDELLVSFLADERALIDEPLHEIPFWSAYPLGVWALLQSTNARVHSELDAMMIRSQSWFNWNVKENFDYMDKDWEDRKARIPGPEVRIPVPDEPINKGYIFPFTIIETRISPSGNCKFELTSFENIAVNAVRISFAVNLTGSSATKVLDYVDIHCDMESSADTVKATQTRITAINATGITDVPKASKGWFGLAKPSIKMTHHVSNAHWKVSRSRWGDVPTHFTLSFDASYKRLDRFFVNLTLGYKDLPKIQQRTHHSDFISLDTSAATKKT</sequence>